<keyword evidence="4" id="KW-0472">Membrane</keyword>
<keyword evidence="3" id="KW-1133">Transmembrane helix</keyword>
<organism evidence="5 6">
    <name type="scientific">Bugula neritina</name>
    <name type="common">Brown bryozoan</name>
    <name type="synonym">Sertularia neritina</name>
    <dbReference type="NCBI Taxonomy" id="10212"/>
    <lineage>
        <taxon>Eukaryota</taxon>
        <taxon>Metazoa</taxon>
        <taxon>Spiralia</taxon>
        <taxon>Lophotrochozoa</taxon>
        <taxon>Bryozoa</taxon>
        <taxon>Gymnolaemata</taxon>
        <taxon>Cheilostomatida</taxon>
        <taxon>Flustrina</taxon>
        <taxon>Buguloidea</taxon>
        <taxon>Bugulidae</taxon>
        <taxon>Bugula</taxon>
    </lineage>
</organism>
<comment type="caution">
    <text evidence="5">The sequence shown here is derived from an EMBL/GenBank/DDBJ whole genome shotgun (WGS) entry which is preliminary data.</text>
</comment>
<accession>A0A7J7IZC1</accession>
<gene>
    <name evidence="5" type="ORF">EB796_023122</name>
</gene>
<evidence type="ECO:0000313" key="6">
    <source>
        <dbReference type="Proteomes" id="UP000593567"/>
    </source>
</evidence>
<evidence type="ECO:0000256" key="3">
    <source>
        <dbReference type="ARBA" id="ARBA00022989"/>
    </source>
</evidence>
<dbReference type="PANTHER" id="PTHR10283:SF82">
    <property type="entry name" value="SOLUTE CARRIER FAMILY 13 MEMBER 2"/>
    <property type="match status" value="1"/>
</dbReference>
<evidence type="ECO:0000256" key="1">
    <source>
        <dbReference type="ARBA" id="ARBA00004141"/>
    </source>
</evidence>
<keyword evidence="2" id="KW-0812">Transmembrane</keyword>
<evidence type="ECO:0000256" key="4">
    <source>
        <dbReference type="ARBA" id="ARBA00023136"/>
    </source>
</evidence>
<dbReference type="GO" id="GO:0015141">
    <property type="term" value="F:succinate transmembrane transporter activity"/>
    <property type="evidence" value="ECO:0007669"/>
    <property type="project" value="TreeGrafter"/>
</dbReference>
<dbReference type="GO" id="GO:0015137">
    <property type="term" value="F:citrate transmembrane transporter activity"/>
    <property type="evidence" value="ECO:0007669"/>
    <property type="project" value="TreeGrafter"/>
</dbReference>
<protein>
    <submittedName>
        <fullName evidence="5">SLC13A2</fullName>
    </submittedName>
</protein>
<sequence length="140" mass="14968">MAVYWCTETIPLAVTSLLPLVLSPLLSIMKAEDVAKLYLKLNSEQLKVESTTSGEVTNEAFELNEKNPPRLANGISEAAADIEDDENTTNTNSKWTNTNKALSLCVCYAATCGGIATLTGTAPNIVLGENVNRYNIGNAS</sequence>
<dbReference type="Proteomes" id="UP000593567">
    <property type="component" value="Unassembled WGS sequence"/>
</dbReference>
<dbReference type="OrthoDB" id="6160884at2759"/>
<evidence type="ECO:0000256" key="2">
    <source>
        <dbReference type="ARBA" id="ARBA00022692"/>
    </source>
</evidence>
<reference evidence="5" key="1">
    <citation type="submission" date="2020-06" db="EMBL/GenBank/DDBJ databases">
        <title>Draft genome of Bugula neritina, a colonial animal packing powerful symbionts and potential medicines.</title>
        <authorList>
            <person name="Rayko M."/>
        </authorList>
    </citation>
    <scope>NUCLEOTIDE SEQUENCE [LARGE SCALE GENOMIC DNA]</scope>
    <source>
        <strain evidence="5">Kwan_BN1</strain>
    </source>
</reference>
<dbReference type="PANTHER" id="PTHR10283">
    <property type="entry name" value="SOLUTE CARRIER FAMILY 13 MEMBER"/>
    <property type="match status" value="1"/>
</dbReference>
<dbReference type="AlphaFoldDB" id="A0A7J7IZC1"/>
<proteinExistence type="predicted"/>
<dbReference type="EMBL" id="VXIV02003293">
    <property type="protein sequence ID" value="KAF6018578.1"/>
    <property type="molecule type" value="Genomic_DNA"/>
</dbReference>
<evidence type="ECO:0000313" key="5">
    <source>
        <dbReference type="EMBL" id="KAF6018578.1"/>
    </source>
</evidence>
<keyword evidence="6" id="KW-1185">Reference proteome</keyword>
<comment type="subcellular location">
    <subcellularLocation>
        <location evidence="1">Membrane</location>
        <topology evidence="1">Multi-pass membrane protein</topology>
    </subcellularLocation>
</comment>
<dbReference type="GO" id="GO:0005886">
    <property type="term" value="C:plasma membrane"/>
    <property type="evidence" value="ECO:0007669"/>
    <property type="project" value="TreeGrafter"/>
</dbReference>
<name>A0A7J7IZC1_BUGNE</name>